<dbReference type="Pfam" id="PF13304">
    <property type="entry name" value="AAA_21"/>
    <property type="match status" value="2"/>
</dbReference>
<dbReference type="InterPro" id="IPR003959">
    <property type="entry name" value="ATPase_AAA_core"/>
</dbReference>
<dbReference type="Proteomes" id="UP000005632">
    <property type="component" value="Chromosome"/>
</dbReference>
<dbReference type="SUPFAM" id="SSF52540">
    <property type="entry name" value="P-loop containing nucleoside triphosphate hydrolases"/>
    <property type="match status" value="1"/>
</dbReference>
<dbReference type="STRING" id="158190.SpiGrapes_1614"/>
<protein>
    <submittedName>
        <fullName evidence="2">Putative ATPase</fullName>
    </submittedName>
</protein>
<evidence type="ECO:0000313" key="3">
    <source>
        <dbReference type="Proteomes" id="UP000005632"/>
    </source>
</evidence>
<dbReference type="GO" id="GO:0016887">
    <property type="term" value="F:ATP hydrolysis activity"/>
    <property type="evidence" value="ECO:0007669"/>
    <property type="project" value="InterPro"/>
</dbReference>
<gene>
    <name evidence="2" type="ordered locus">SpiGrapes_1614</name>
</gene>
<dbReference type="EMBL" id="CP003155">
    <property type="protein sequence ID" value="AEV29421.1"/>
    <property type="molecule type" value="Genomic_DNA"/>
</dbReference>
<feature type="domain" description="ATPase AAA-type core" evidence="1">
    <location>
        <begin position="228"/>
        <end position="356"/>
    </location>
</feature>
<accession>G8QWC3</accession>
<dbReference type="Gene3D" id="3.40.50.300">
    <property type="entry name" value="P-loop containing nucleotide triphosphate hydrolases"/>
    <property type="match status" value="1"/>
</dbReference>
<dbReference type="HOGENOM" id="CLU_046693_2_0_12"/>
<organism evidence="2 3">
    <name type="scientific">Sphaerochaeta pleomorpha (strain ATCC BAA-1885 / DSM 22778 / Grapes)</name>
    <dbReference type="NCBI Taxonomy" id="158190"/>
    <lineage>
        <taxon>Bacteria</taxon>
        <taxon>Pseudomonadati</taxon>
        <taxon>Spirochaetota</taxon>
        <taxon>Spirochaetia</taxon>
        <taxon>Spirochaetales</taxon>
        <taxon>Sphaerochaetaceae</taxon>
        <taxon>Sphaerochaeta</taxon>
    </lineage>
</organism>
<dbReference type="KEGG" id="sgp:SpiGrapes_1614"/>
<dbReference type="RefSeq" id="WP_014270269.1">
    <property type="nucleotide sequence ID" value="NC_016633.1"/>
</dbReference>
<dbReference type="eggNOG" id="COG1106">
    <property type="taxonomic scope" value="Bacteria"/>
</dbReference>
<dbReference type="AlphaFoldDB" id="G8QWC3"/>
<evidence type="ECO:0000259" key="1">
    <source>
        <dbReference type="Pfam" id="PF13304"/>
    </source>
</evidence>
<dbReference type="InterPro" id="IPR027417">
    <property type="entry name" value="P-loop_NTPase"/>
</dbReference>
<evidence type="ECO:0000313" key="2">
    <source>
        <dbReference type="EMBL" id="AEV29421.1"/>
    </source>
</evidence>
<feature type="domain" description="ATPase AAA-type core" evidence="1">
    <location>
        <begin position="46"/>
        <end position="145"/>
    </location>
</feature>
<proteinExistence type="predicted"/>
<reference evidence="2 3" key="1">
    <citation type="submission" date="2011-11" db="EMBL/GenBank/DDBJ databases">
        <title>Complete sequence of Spirochaeta sp. grapes.</title>
        <authorList>
            <consortium name="US DOE Joint Genome Institute"/>
            <person name="Lucas S."/>
            <person name="Han J."/>
            <person name="Lapidus A."/>
            <person name="Cheng J.-F."/>
            <person name="Goodwin L."/>
            <person name="Pitluck S."/>
            <person name="Peters L."/>
            <person name="Ovchinnikova G."/>
            <person name="Munk A.C."/>
            <person name="Detter J.C."/>
            <person name="Han C."/>
            <person name="Tapia R."/>
            <person name="Land M."/>
            <person name="Hauser L."/>
            <person name="Kyrpides N."/>
            <person name="Ivanova N."/>
            <person name="Pagani I."/>
            <person name="Ritalahtilisa K."/>
            <person name="Loeffler F."/>
            <person name="Woyke T."/>
        </authorList>
    </citation>
    <scope>NUCLEOTIDE SEQUENCE [LARGE SCALE GENOMIC DNA]</scope>
    <source>
        <strain evidence="3">ATCC BAA-1885 / DSM 22778 / Grapes</strain>
    </source>
</reference>
<name>G8QWC3_SPHPG</name>
<sequence length="423" mass="48387">MILEFSVENFLSIKNKQTLSFESASKDNIPDRHYVEMEDGKKILRLACIYGANASGKTNLLLAYGFFLDYILNGFNDLSPTDPIDIVPFAFTQEKNEVSIFELQFYHENHRYIYRLSVNKTQVLQESLQWYQTTQKKLIYSRDETGDVKWGTGIKGAKKQIASMTTKNVTFLNVAAKLGHPVISPIYQDMVSTLLPVVSPETGGLLNNSLRLIEENATYKKDYIKLLSAAYFNNIKDIRVETKDIPQEFLKGLNPETVEHLKTSGYDFKERQGIVVHEFDKKEYLLPLSQESSGTRRFLELAYPLLISILNSGVLLIDEIECSLHKDLLEFFLDTFLDNGKESQLIFTTHITDLMDSELLRDDEVWFAKKQADGSSLYDSISDYEGVRKGASRKKLYEADRFGAKPIISHVLFEKEDLIGTQK</sequence>
<dbReference type="PANTHER" id="PTHR40396">
    <property type="entry name" value="ATPASE-LIKE PROTEIN"/>
    <property type="match status" value="1"/>
</dbReference>
<keyword evidence="3" id="KW-1185">Reference proteome</keyword>
<dbReference type="GO" id="GO:0005524">
    <property type="term" value="F:ATP binding"/>
    <property type="evidence" value="ECO:0007669"/>
    <property type="project" value="InterPro"/>
</dbReference>
<dbReference type="PANTHER" id="PTHR40396:SF1">
    <property type="entry name" value="ATPASE AAA-TYPE CORE DOMAIN-CONTAINING PROTEIN"/>
    <property type="match status" value="1"/>
</dbReference>